<evidence type="ECO:0000259" key="6">
    <source>
        <dbReference type="PROSITE" id="PS51387"/>
    </source>
</evidence>
<evidence type="ECO:0000256" key="2">
    <source>
        <dbReference type="ARBA" id="ARBA00005466"/>
    </source>
</evidence>
<evidence type="ECO:0000256" key="5">
    <source>
        <dbReference type="ARBA" id="ARBA00023002"/>
    </source>
</evidence>
<keyword evidence="4" id="KW-0274">FAD</keyword>
<reference evidence="7" key="1">
    <citation type="journal article" date="2020" name="Stud. Mycol.">
        <title>101 Dothideomycetes genomes: a test case for predicting lifestyles and emergence of pathogens.</title>
        <authorList>
            <person name="Haridas S."/>
            <person name="Albert R."/>
            <person name="Binder M."/>
            <person name="Bloem J."/>
            <person name="Labutti K."/>
            <person name="Salamov A."/>
            <person name="Andreopoulos B."/>
            <person name="Baker S."/>
            <person name="Barry K."/>
            <person name="Bills G."/>
            <person name="Bluhm B."/>
            <person name="Cannon C."/>
            <person name="Castanera R."/>
            <person name="Culley D."/>
            <person name="Daum C."/>
            <person name="Ezra D."/>
            <person name="Gonzalez J."/>
            <person name="Henrissat B."/>
            <person name="Kuo A."/>
            <person name="Liang C."/>
            <person name="Lipzen A."/>
            <person name="Lutzoni F."/>
            <person name="Magnuson J."/>
            <person name="Mondo S."/>
            <person name="Nolan M."/>
            <person name="Ohm R."/>
            <person name="Pangilinan J."/>
            <person name="Park H.-J."/>
            <person name="Ramirez L."/>
            <person name="Alfaro M."/>
            <person name="Sun H."/>
            <person name="Tritt A."/>
            <person name="Yoshinaga Y."/>
            <person name="Zwiers L.-H."/>
            <person name="Turgeon B."/>
            <person name="Goodwin S."/>
            <person name="Spatafora J."/>
            <person name="Crous P."/>
            <person name="Grigoriev I."/>
        </authorList>
    </citation>
    <scope>NUCLEOTIDE SEQUENCE</scope>
    <source>
        <strain evidence="7">CBS 207.26</strain>
    </source>
</reference>
<dbReference type="InterPro" id="IPR050416">
    <property type="entry name" value="FAD-linked_Oxidoreductase"/>
</dbReference>
<dbReference type="GO" id="GO:0016491">
    <property type="term" value="F:oxidoreductase activity"/>
    <property type="evidence" value="ECO:0007669"/>
    <property type="project" value="UniProtKB-KW"/>
</dbReference>
<accession>A0A6A6E179</accession>
<evidence type="ECO:0000256" key="3">
    <source>
        <dbReference type="ARBA" id="ARBA00022630"/>
    </source>
</evidence>
<dbReference type="PROSITE" id="PS51387">
    <property type="entry name" value="FAD_PCMH"/>
    <property type="match status" value="1"/>
</dbReference>
<dbReference type="Proteomes" id="UP000800200">
    <property type="component" value="Unassembled WGS sequence"/>
</dbReference>
<dbReference type="InterPro" id="IPR016167">
    <property type="entry name" value="FAD-bd_PCMH_sub1"/>
</dbReference>
<keyword evidence="3" id="KW-0285">Flavoprotein</keyword>
<evidence type="ECO:0000256" key="4">
    <source>
        <dbReference type="ARBA" id="ARBA00022827"/>
    </source>
</evidence>
<dbReference type="Gene3D" id="3.40.462.20">
    <property type="match status" value="1"/>
</dbReference>
<dbReference type="SUPFAM" id="SSF56176">
    <property type="entry name" value="FAD-binding/transporter-associated domain-like"/>
    <property type="match status" value="1"/>
</dbReference>
<dbReference type="InterPro" id="IPR036318">
    <property type="entry name" value="FAD-bd_PCMH-like_sf"/>
</dbReference>
<evidence type="ECO:0000313" key="8">
    <source>
        <dbReference type="Proteomes" id="UP000800200"/>
    </source>
</evidence>
<dbReference type="InterPro" id="IPR016169">
    <property type="entry name" value="FAD-bd_PCMH_sub2"/>
</dbReference>
<evidence type="ECO:0000256" key="1">
    <source>
        <dbReference type="ARBA" id="ARBA00001974"/>
    </source>
</evidence>
<dbReference type="PANTHER" id="PTHR42973">
    <property type="entry name" value="BINDING OXIDOREDUCTASE, PUTATIVE (AFU_ORTHOLOGUE AFUA_1G17690)-RELATED"/>
    <property type="match status" value="1"/>
</dbReference>
<proteinExistence type="inferred from homology"/>
<sequence length="493" mass="53893">MAVAILHVIAALLFGFLGTISLTACFQATILDSRGPPLSPGAQIYFPGSEGFANATSRWSAAVKPGFNAIVRVATEDDVRHTIRYANAHNRPFLAISGGHGTNAALNLVQAGIGIWMRGMNSVKIVDDGTAAIIEGGTDSGEVTAALWPQGKQTMTLGCDCPGFIAPVLGGGHGWLQGRYGLMADNLISARMVLANGTAITVSETDHADLFWAIRGAGHNFGIVVSVKYRIYDRTAGQDQWAAAGFTFTHDKLEKVFAKANEWLHRPTRPEELTHYPTFVNNPDIDPDRPVIVFWIFWQGSTIPAEYTTPMHALNPVSVMTSVTDLAGMNTHLGAAYGLPACQKGYSHLLYPISLMEWYVSNLRAVLEIFGSMPRAFSSSVMLLEAYATNRVSEIPNDTTAYPDRDGKLLLSPLMTYAANASLDETAVTISKKIRYTLLNGTGLPLNAYVNYAYGDESLQEIYGHEPWRLEKLRKLKKEFDPHGRFNFYAPIK</sequence>
<name>A0A6A6E179_9PEZI</name>
<dbReference type="InterPro" id="IPR016166">
    <property type="entry name" value="FAD-bd_PCMH"/>
</dbReference>
<dbReference type="AlphaFoldDB" id="A0A6A6E179"/>
<dbReference type="EMBL" id="ML994633">
    <property type="protein sequence ID" value="KAF2185671.1"/>
    <property type="molecule type" value="Genomic_DNA"/>
</dbReference>
<keyword evidence="8" id="KW-1185">Reference proteome</keyword>
<dbReference type="GO" id="GO:0071949">
    <property type="term" value="F:FAD binding"/>
    <property type="evidence" value="ECO:0007669"/>
    <property type="project" value="InterPro"/>
</dbReference>
<keyword evidence="5" id="KW-0560">Oxidoreductase</keyword>
<protein>
    <submittedName>
        <fullName evidence="7">FAD-binding domain-containing protein</fullName>
    </submittedName>
</protein>
<comment type="cofactor">
    <cofactor evidence="1">
        <name>FAD</name>
        <dbReference type="ChEBI" id="CHEBI:57692"/>
    </cofactor>
</comment>
<organism evidence="7 8">
    <name type="scientific">Zopfia rhizophila CBS 207.26</name>
    <dbReference type="NCBI Taxonomy" id="1314779"/>
    <lineage>
        <taxon>Eukaryota</taxon>
        <taxon>Fungi</taxon>
        <taxon>Dikarya</taxon>
        <taxon>Ascomycota</taxon>
        <taxon>Pezizomycotina</taxon>
        <taxon>Dothideomycetes</taxon>
        <taxon>Dothideomycetes incertae sedis</taxon>
        <taxon>Zopfiaceae</taxon>
        <taxon>Zopfia</taxon>
    </lineage>
</organism>
<dbReference type="Gene3D" id="3.30.43.10">
    <property type="entry name" value="Uridine Diphospho-n-acetylenolpyruvylglucosamine Reductase, domain 2"/>
    <property type="match status" value="1"/>
</dbReference>
<gene>
    <name evidence="7" type="ORF">K469DRAFT_665345</name>
</gene>
<feature type="domain" description="FAD-binding PCMH-type" evidence="6">
    <location>
        <begin position="63"/>
        <end position="234"/>
    </location>
</feature>
<dbReference type="Gene3D" id="3.30.465.10">
    <property type="match status" value="1"/>
</dbReference>
<dbReference type="InterPro" id="IPR006094">
    <property type="entry name" value="Oxid_FAD_bind_N"/>
</dbReference>
<evidence type="ECO:0000313" key="7">
    <source>
        <dbReference type="EMBL" id="KAF2185671.1"/>
    </source>
</evidence>
<dbReference type="Pfam" id="PF01565">
    <property type="entry name" value="FAD_binding_4"/>
    <property type="match status" value="1"/>
</dbReference>
<dbReference type="PANTHER" id="PTHR42973:SF9">
    <property type="entry name" value="FAD-BINDING PCMH-TYPE DOMAIN-CONTAINING PROTEIN-RELATED"/>
    <property type="match status" value="1"/>
</dbReference>
<dbReference type="OrthoDB" id="415825at2759"/>
<comment type="similarity">
    <text evidence="2">Belongs to the oxygen-dependent FAD-linked oxidoreductase family.</text>
</comment>